<evidence type="ECO:0000256" key="9">
    <source>
        <dbReference type="SAM" id="SignalP"/>
    </source>
</evidence>
<feature type="region of interest" description="Disordered" evidence="8">
    <location>
        <begin position="283"/>
        <end position="332"/>
    </location>
</feature>
<dbReference type="FunFam" id="3.40.50.11260:FF:000001">
    <property type="entry name" value="Heat shock protein 90 alpha"/>
    <property type="match status" value="1"/>
</dbReference>
<dbReference type="InterPro" id="IPR036890">
    <property type="entry name" value="HATPase_C_sf"/>
</dbReference>
<feature type="signal peptide" evidence="9">
    <location>
        <begin position="1"/>
        <end position="24"/>
    </location>
</feature>
<feature type="compositionally biased region" description="Low complexity" evidence="8">
    <location>
        <begin position="790"/>
        <end position="807"/>
    </location>
</feature>
<evidence type="ECO:0000256" key="3">
    <source>
        <dbReference type="ARBA" id="ARBA00022490"/>
    </source>
</evidence>
<keyword evidence="5 7" id="KW-0067">ATP-binding</keyword>
<organism evidence="11 12">
    <name type="scientific">Volvox africanus</name>
    <dbReference type="NCBI Taxonomy" id="51714"/>
    <lineage>
        <taxon>Eukaryota</taxon>
        <taxon>Viridiplantae</taxon>
        <taxon>Chlorophyta</taxon>
        <taxon>core chlorophytes</taxon>
        <taxon>Chlorophyceae</taxon>
        <taxon>CS clade</taxon>
        <taxon>Chlamydomonadales</taxon>
        <taxon>Volvocaceae</taxon>
        <taxon>Volvox</taxon>
    </lineage>
</organism>
<dbReference type="Pfam" id="PF13589">
    <property type="entry name" value="HATPase_c_3"/>
    <property type="match status" value="1"/>
</dbReference>
<feature type="domain" description="Histidine kinase/HSP90-like ATPase" evidence="10">
    <location>
        <begin position="94"/>
        <end position="251"/>
    </location>
</feature>
<dbReference type="GO" id="GO:0005737">
    <property type="term" value="C:cytoplasm"/>
    <property type="evidence" value="ECO:0007669"/>
    <property type="project" value="UniProtKB-SubCell"/>
</dbReference>
<comment type="similarity">
    <text evidence="2">Belongs to the heat shock protein 90 family.</text>
</comment>
<dbReference type="Pfam" id="PF00183">
    <property type="entry name" value="HSP90"/>
    <property type="match status" value="1"/>
</dbReference>
<dbReference type="GO" id="GO:0140662">
    <property type="term" value="F:ATP-dependent protein folding chaperone"/>
    <property type="evidence" value="ECO:0007669"/>
    <property type="project" value="InterPro"/>
</dbReference>
<keyword evidence="3" id="KW-0963">Cytoplasm</keyword>
<feature type="binding site" evidence="7">
    <location>
        <position position="168"/>
    </location>
    <ligand>
        <name>ATP</name>
        <dbReference type="ChEBI" id="CHEBI:30616"/>
    </ligand>
</feature>
<dbReference type="PROSITE" id="PS00298">
    <property type="entry name" value="HSP90"/>
    <property type="match status" value="1"/>
</dbReference>
<dbReference type="InterPro" id="IPR037196">
    <property type="entry name" value="HSP90_C"/>
</dbReference>
<keyword evidence="6" id="KW-0143">Chaperone</keyword>
<comment type="subcellular location">
    <subcellularLocation>
        <location evidence="1">Cytoplasm</location>
    </subcellularLocation>
</comment>
<dbReference type="Proteomes" id="UP000747399">
    <property type="component" value="Unassembled WGS sequence"/>
</dbReference>
<protein>
    <recommendedName>
        <fullName evidence="10">Histidine kinase/HSP90-like ATPase domain-containing protein</fullName>
    </recommendedName>
</protein>
<dbReference type="NCBIfam" id="NF003555">
    <property type="entry name" value="PRK05218.1"/>
    <property type="match status" value="1"/>
</dbReference>
<dbReference type="HAMAP" id="MF_00505">
    <property type="entry name" value="HSP90"/>
    <property type="match status" value="1"/>
</dbReference>
<feature type="binding site" evidence="7">
    <location>
        <begin position="189"/>
        <end position="194"/>
    </location>
    <ligand>
        <name>ATP</name>
        <dbReference type="ChEBI" id="CHEBI:30616"/>
    </ligand>
</feature>
<dbReference type="InterPro" id="IPR020568">
    <property type="entry name" value="Ribosomal_Su5_D2-typ_SF"/>
</dbReference>
<feature type="region of interest" description="Disordered" evidence="8">
    <location>
        <begin position="34"/>
        <end position="62"/>
    </location>
</feature>
<proteinExistence type="inferred from homology"/>
<evidence type="ECO:0000259" key="10">
    <source>
        <dbReference type="SMART" id="SM00387"/>
    </source>
</evidence>
<dbReference type="Gene3D" id="3.40.50.11260">
    <property type="match status" value="1"/>
</dbReference>
<dbReference type="InterPro" id="IPR019805">
    <property type="entry name" value="Heat_shock_protein_90_CS"/>
</dbReference>
<dbReference type="InterPro" id="IPR001404">
    <property type="entry name" value="Hsp90_fam"/>
</dbReference>
<dbReference type="InterPro" id="IPR020575">
    <property type="entry name" value="Hsp90_N"/>
</dbReference>
<dbReference type="GO" id="GO:0016887">
    <property type="term" value="F:ATP hydrolysis activity"/>
    <property type="evidence" value="ECO:0007669"/>
    <property type="project" value="InterPro"/>
</dbReference>
<dbReference type="FunFam" id="3.30.565.10:FF:000005">
    <property type="entry name" value="Heat shock protein 90"/>
    <property type="match status" value="1"/>
</dbReference>
<dbReference type="SMART" id="SM00387">
    <property type="entry name" value="HATPase_c"/>
    <property type="match status" value="1"/>
</dbReference>
<dbReference type="SUPFAM" id="SSF54211">
    <property type="entry name" value="Ribosomal protein S5 domain 2-like"/>
    <property type="match status" value="1"/>
</dbReference>
<evidence type="ECO:0000313" key="12">
    <source>
        <dbReference type="Proteomes" id="UP000747399"/>
    </source>
</evidence>
<sequence>MDRRATALILVACLALCALPACLADTTIDATTTPKVDNGVASGHATTTDATSIHREKESMSNTANRIRAGAEEFAFQAEVSRLMDIIINSLYSNKDIFLRELISNASDALDKIRFLSLTDKAQLGEGETANLEIKIWLDPANKTLYIRDRGIGMTKDDLIKNLGTIAKSGTSAFLEQMQKGGDMNLIGQFGVGFYSVYLVADYVEVISKHNDDTQYIWASTADGSFSISEDNENEQLGRGTLIKIHLKEEAQEYATEAKLKELVQRYSEFINFPIYLQTEKEVEVPVEEEAEEAKEDKEEEAEEAEEEDEGAEDDEEETKEEEEKPKATRKEKRVDWDLLNDNKAIWLRKPSEVTDEEYQKFYKAVSKDYSDALSYTHFRAEGDVEFRSILYIPSISPYDFYDKYYEKAQNGLKLYVRRVFISDDMKELIPRYLSFVKGIVDSDTLPLNVSREMLQQEAALKTIKKKVVRKVLDIIKKMSEAEVKCKAMEEKGETEGKPTEKECGQYGKFWEQFGRSIKLGIIEDSTNRNRLAKLLRVYTSKSGDKLTTLDEYISRMKEGQKSIYYLAGASKEEVANSPHLERLLRKGYEVIYFTDVLDEYVMGHLLDYDDKKFVNASKDDLKLSDKDEVEKKKDKELKEQFKDLTKWWKKVIDDSRLQAVKVSNRLATTPCVVVSGKYGQSANMERIMRAQAFSRSGGSFTPGQRVLEINPRHPLVVALKDKLAAATEDTVDETTIASARLLYETALFESGFVPDDAKSFSQRVYSVLKGNMGIESLEVQLDDDEAAEEPAAAEAPAEETVTSTPEPEAEAKDEL</sequence>
<dbReference type="AlphaFoldDB" id="A0A8J4BUZ4"/>
<comment type="caution">
    <text evidence="11">The sequence shown here is derived from an EMBL/GenBank/DDBJ whole genome shotgun (WGS) entry which is preliminary data.</text>
</comment>
<dbReference type="PIRSF" id="PIRSF002583">
    <property type="entry name" value="Hsp90"/>
    <property type="match status" value="1"/>
</dbReference>
<dbReference type="SUPFAM" id="SSF110942">
    <property type="entry name" value="HSP90 C-terminal domain"/>
    <property type="match status" value="1"/>
</dbReference>
<evidence type="ECO:0000256" key="6">
    <source>
        <dbReference type="ARBA" id="ARBA00023186"/>
    </source>
</evidence>
<feature type="binding site" evidence="7">
    <location>
        <position position="105"/>
    </location>
    <ligand>
        <name>ATP</name>
        <dbReference type="ChEBI" id="CHEBI:30616"/>
    </ligand>
</feature>
<dbReference type="FunFam" id="1.20.120.790:FF:000001">
    <property type="entry name" value="Heat shock protein 90 alpha"/>
    <property type="match status" value="1"/>
</dbReference>
<dbReference type="PANTHER" id="PTHR11528">
    <property type="entry name" value="HEAT SHOCK PROTEIN 90 FAMILY MEMBER"/>
    <property type="match status" value="1"/>
</dbReference>
<keyword evidence="4 7" id="KW-0547">Nucleotide-binding</keyword>
<feature type="binding site" evidence="7">
    <location>
        <position position="149"/>
    </location>
    <ligand>
        <name>ATP</name>
        <dbReference type="ChEBI" id="CHEBI:30616"/>
    </ligand>
</feature>
<dbReference type="PRINTS" id="PR00775">
    <property type="entry name" value="HEATSHOCK90"/>
</dbReference>
<name>A0A8J4BUZ4_9CHLO</name>
<evidence type="ECO:0000256" key="8">
    <source>
        <dbReference type="SAM" id="MobiDB-lite"/>
    </source>
</evidence>
<accession>A0A8J4BUZ4</accession>
<reference evidence="11" key="1">
    <citation type="journal article" date="2021" name="Proc. Natl. Acad. Sci. U.S.A.">
        <title>Three genomes in the algal genus Volvox reveal the fate of a haploid sex-determining region after a transition to homothallism.</title>
        <authorList>
            <person name="Yamamoto K."/>
            <person name="Hamaji T."/>
            <person name="Kawai-Toyooka H."/>
            <person name="Matsuzaki R."/>
            <person name="Takahashi F."/>
            <person name="Nishimura Y."/>
            <person name="Kawachi M."/>
            <person name="Noguchi H."/>
            <person name="Minakuchi Y."/>
            <person name="Umen J.G."/>
            <person name="Toyoda A."/>
            <person name="Nozaki H."/>
        </authorList>
    </citation>
    <scope>NUCLEOTIDE SEQUENCE</scope>
    <source>
        <strain evidence="11">NIES-3780</strain>
    </source>
</reference>
<feature type="chain" id="PRO_5035184343" description="Histidine kinase/HSP90-like ATPase domain-containing protein" evidence="9">
    <location>
        <begin position="25"/>
        <end position="816"/>
    </location>
</feature>
<evidence type="ECO:0000256" key="1">
    <source>
        <dbReference type="ARBA" id="ARBA00004496"/>
    </source>
</evidence>
<dbReference type="CDD" id="cd16927">
    <property type="entry name" value="HATPase_Hsp90-like"/>
    <property type="match status" value="1"/>
</dbReference>
<dbReference type="SUPFAM" id="SSF55874">
    <property type="entry name" value="ATPase domain of HSP90 chaperone/DNA topoisomerase II/histidine kinase"/>
    <property type="match status" value="1"/>
</dbReference>
<feature type="binding site" evidence="7">
    <location>
        <position position="101"/>
    </location>
    <ligand>
        <name>ATP</name>
        <dbReference type="ChEBI" id="CHEBI:30616"/>
    </ligand>
</feature>
<feature type="region of interest" description="Disordered" evidence="8">
    <location>
        <begin position="780"/>
        <end position="816"/>
    </location>
</feature>
<feature type="binding site" evidence="7">
    <location>
        <position position="452"/>
    </location>
    <ligand>
        <name>ATP</name>
        <dbReference type="ChEBI" id="CHEBI:30616"/>
    </ligand>
</feature>
<dbReference type="InterPro" id="IPR003594">
    <property type="entry name" value="HATPase_dom"/>
</dbReference>
<feature type="binding site" evidence="7">
    <location>
        <position position="241"/>
    </location>
    <ligand>
        <name>ATP</name>
        <dbReference type="ChEBI" id="CHEBI:30616"/>
    </ligand>
</feature>
<feature type="binding site" evidence="7">
    <location>
        <position position="162"/>
    </location>
    <ligand>
        <name>ATP</name>
        <dbReference type="ChEBI" id="CHEBI:30616"/>
    </ligand>
</feature>
<dbReference type="EMBL" id="BNCO01000124">
    <property type="protein sequence ID" value="GIL68672.1"/>
    <property type="molecule type" value="Genomic_DNA"/>
</dbReference>
<gene>
    <name evidence="11" type="ORF">Vafri_21916</name>
</gene>
<feature type="binding site" evidence="7">
    <location>
        <position position="154"/>
    </location>
    <ligand>
        <name>ATP</name>
        <dbReference type="ChEBI" id="CHEBI:30616"/>
    </ligand>
</feature>
<keyword evidence="9" id="KW-0732">Signal</keyword>
<keyword evidence="12" id="KW-1185">Reference proteome</keyword>
<dbReference type="Gene3D" id="3.30.565.10">
    <property type="entry name" value="Histidine kinase-like ATPase, C-terminal domain"/>
    <property type="match status" value="1"/>
</dbReference>
<dbReference type="Gene3D" id="3.30.230.80">
    <property type="match status" value="1"/>
</dbReference>
<evidence type="ECO:0000256" key="4">
    <source>
        <dbReference type="ARBA" id="ARBA00022741"/>
    </source>
</evidence>
<evidence type="ECO:0000256" key="5">
    <source>
        <dbReference type="ARBA" id="ARBA00022840"/>
    </source>
</evidence>
<evidence type="ECO:0000313" key="11">
    <source>
        <dbReference type="EMBL" id="GIL68672.1"/>
    </source>
</evidence>
<feature type="compositionally biased region" description="Basic and acidic residues" evidence="8">
    <location>
        <begin position="322"/>
        <end position="332"/>
    </location>
</feature>
<dbReference type="GO" id="GO:0005524">
    <property type="term" value="F:ATP binding"/>
    <property type="evidence" value="ECO:0007669"/>
    <property type="project" value="UniProtKB-KW"/>
</dbReference>
<feature type="compositionally biased region" description="Acidic residues" evidence="8">
    <location>
        <begin position="285"/>
        <end position="321"/>
    </location>
</feature>
<dbReference type="GO" id="GO:0051082">
    <property type="term" value="F:unfolded protein binding"/>
    <property type="evidence" value="ECO:0007669"/>
    <property type="project" value="InterPro"/>
</dbReference>
<dbReference type="Gene3D" id="1.20.120.790">
    <property type="entry name" value="Heat shock protein 90, C-terminal domain"/>
    <property type="match status" value="1"/>
</dbReference>
<evidence type="ECO:0000256" key="7">
    <source>
        <dbReference type="PIRSR" id="PIRSR002583-1"/>
    </source>
</evidence>
<feature type="binding site" evidence="7">
    <location>
        <begin position="169"/>
        <end position="170"/>
    </location>
    <ligand>
        <name>ATP</name>
        <dbReference type="ChEBI" id="CHEBI:30616"/>
    </ligand>
</feature>
<evidence type="ECO:0000256" key="2">
    <source>
        <dbReference type="ARBA" id="ARBA00008239"/>
    </source>
</evidence>